<gene>
    <name evidence="3" type="ORF">HNQ59_002882</name>
</gene>
<evidence type="ECO:0000313" key="4">
    <source>
        <dbReference type="Proteomes" id="UP000575898"/>
    </source>
</evidence>
<dbReference type="Proteomes" id="UP000575898">
    <property type="component" value="Unassembled WGS sequence"/>
</dbReference>
<dbReference type="InterPro" id="IPR054653">
    <property type="entry name" value="EpsI_type_B_pred"/>
</dbReference>
<comment type="caution">
    <text evidence="3">The sequence shown here is derived from an EMBL/GenBank/DDBJ whole genome shotgun (WGS) entry which is preliminary data.</text>
</comment>
<dbReference type="Pfam" id="PF11984">
    <property type="entry name" value="DUF3485"/>
    <property type="match status" value="1"/>
</dbReference>
<dbReference type="NCBIfam" id="TIGR02914">
    <property type="entry name" value="EpsI_fam"/>
    <property type="match status" value="1"/>
</dbReference>
<reference evidence="3 4" key="1">
    <citation type="submission" date="2020-08" db="EMBL/GenBank/DDBJ databases">
        <title>Genomic Encyclopedia of Type Strains, Phase IV (KMG-IV): sequencing the most valuable type-strain genomes for metagenomic binning, comparative biology and taxonomic classification.</title>
        <authorList>
            <person name="Goeker M."/>
        </authorList>
    </citation>
    <scope>NUCLEOTIDE SEQUENCE [LARGE SCALE GENOMIC DNA]</scope>
    <source>
        <strain evidence="3 4">DSM 27165</strain>
    </source>
</reference>
<evidence type="ECO:0000313" key="3">
    <source>
        <dbReference type="EMBL" id="MBB5019580.1"/>
    </source>
</evidence>
<sequence>MNLRGLLAGMVMLASAFAALAMKPTQYMAKQHPIDLQALIPEHLGDWAIEKAPTIAQINPEIQEKINRIYSQLVQRTYVNKTGQRIMLSIAYGGDQSDALRVHRPEVCYGAQGFSIGQQSMDHLKIGQTNLPVKRMIAVMGERVEPITYWMTVGEKVALTGWQHKMMQLSYGANRVVPDGMVFRVSAIGRDAEASFKYQEDFLSQLYTSLPSVSRSRIFGS</sequence>
<feature type="domain" description="Methanolan biosynthesis EpsI" evidence="2">
    <location>
        <begin position="7"/>
        <end position="211"/>
    </location>
</feature>
<dbReference type="InterPro" id="IPR014263">
    <property type="entry name" value="Methanolan_biosynth_EpsI"/>
</dbReference>
<dbReference type="EMBL" id="JACHHY010000018">
    <property type="protein sequence ID" value="MBB5019580.1"/>
    <property type="molecule type" value="Genomic_DNA"/>
</dbReference>
<feature type="chain" id="PRO_5032633797" evidence="1">
    <location>
        <begin position="22"/>
        <end position="221"/>
    </location>
</feature>
<feature type="signal peptide" evidence="1">
    <location>
        <begin position="1"/>
        <end position="21"/>
    </location>
</feature>
<dbReference type="NCBIfam" id="NF045609">
    <property type="entry name" value="EpsI_type_B"/>
    <property type="match status" value="1"/>
</dbReference>
<keyword evidence="4" id="KW-1185">Reference proteome</keyword>
<organism evidence="3 4">
    <name type="scientific">Chitinivorax tropicus</name>
    <dbReference type="NCBI Taxonomy" id="714531"/>
    <lineage>
        <taxon>Bacteria</taxon>
        <taxon>Pseudomonadati</taxon>
        <taxon>Pseudomonadota</taxon>
        <taxon>Betaproteobacteria</taxon>
        <taxon>Chitinivorax</taxon>
    </lineage>
</organism>
<evidence type="ECO:0000259" key="2">
    <source>
        <dbReference type="Pfam" id="PF11984"/>
    </source>
</evidence>
<proteinExistence type="predicted"/>
<dbReference type="AlphaFoldDB" id="A0A840MMD8"/>
<evidence type="ECO:0000256" key="1">
    <source>
        <dbReference type="SAM" id="SignalP"/>
    </source>
</evidence>
<accession>A0A840MMD8</accession>
<protein>
    <submittedName>
        <fullName evidence="3">EpsI family protein</fullName>
    </submittedName>
</protein>
<dbReference type="RefSeq" id="WP_184040672.1">
    <property type="nucleotide sequence ID" value="NZ_JACHHY010000018.1"/>
</dbReference>
<name>A0A840MMD8_9PROT</name>
<keyword evidence="1" id="KW-0732">Signal</keyword>